<proteinExistence type="predicted"/>
<feature type="region of interest" description="Disordered" evidence="1">
    <location>
        <begin position="114"/>
        <end position="165"/>
    </location>
</feature>
<protein>
    <submittedName>
        <fullName evidence="2">Uncharacterized protein</fullName>
    </submittedName>
</protein>
<dbReference type="AlphaFoldDB" id="A0A1H5PLV0"/>
<feature type="region of interest" description="Disordered" evidence="1">
    <location>
        <begin position="1"/>
        <end position="96"/>
    </location>
</feature>
<evidence type="ECO:0000256" key="1">
    <source>
        <dbReference type="SAM" id="MobiDB-lite"/>
    </source>
</evidence>
<keyword evidence="3" id="KW-1185">Reference proteome</keyword>
<accession>A0A1H5PLV0</accession>
<dbReference type="STRING" id="561176.SAMN04488561_4769"/>
<feature type="compositionally biased region" description="Gly residues" evidence="1">
    <location>
        <begin position="139"/>
        <end position="150"/>
    </location>
</feature>
<evidence type="ECO:0000313" key="2">
    <source>
        <dbReference type="EMBL" id="SEF14882.1"/>
    </source>
</evidence>
<dbReference type="Proteomes" id="UP000181980">
    <property type="component" value="Unassembled WGS sequence"/>
</dbReference>
<feature type="compositionally biased region" description="Polar residues" evidence="1">
    <location>
        <begin position="279"/>
        <end position="294"/>
    </location>
</feature>
<feature type="region of interest" description="Disordered" evidence="1">
    <location>
        <begin position="274"/>
        <end position="304"/>
    </location>
</feature>
<dbReference type="EMBL" id="FNUC01000004">
    <property type="protein sequence ID" value="SEF14882.1"/>
    <property type="molecule type" value="Genomic_DNA"/>
</dbReference>
<feature type="compositionally biased region" description="Low complexity" evidence="1">
    <location>
        <begin position="114"/>
        <end position="125"/>
    </location>
</feature>
<gene>
    <name evidence="2" type="ORF">SAMN04488561_4769</name>
</gene>
<feature type="compositionally biased region" description="Basic residues" evidence="1">
    <location>
        <begin position="43"/>
        <end position="83"/>
    </location>
</feature>
<organism evidence="2 3">
    <name type="scientific">Jiangella alba</name>
    <dbReference type="NCBI Taxonomy" id="561176"/>
    <lineage>
        <taxon>Bacteria</taxon>
        <taxon>Bacillati</taxon>
        <taxon>Actinomycetota</taxon>
        <taxon>Actinomycetes</taxon>
        <taxon>Jiangellales</taxon>
        <taxon>Jiangellaceae</taxon>
        <taxon>Jiangella</taxon>
    </lineage>
</organism>
<evidence type="ECO:0000313" key="3">
    <source>
        <dbReference type="Proteomes" id="UP000181980"/>
    </source>
</evidence>
<feature type="compositionally biased region" description="Basic residues" evidence="1">
    <location>
        <begin position="11"/>
        <end position="36"/>
    </location>
</feature>
<sequence>MPHTAAASASRRCRRRPGRCRRAARFRRPRGCRRPGRMGGRPRPGRSRRPTRDRPPRRRRRWPGRVGRRARLRRCRRRGRRWRPSGGLGRYGRRRPARTLPAAGALPAALTAPAAARAAPPVRTACGPDAADSSDDPGGNPGGNPGGCASQGGERPAPPAARAIPPARPACAVRPAGAAGPPAVAERLEPMCRRVAAVGGHGSVPARRREVPGNAGTAALTTAGGRTRQGNRRCRVAKRCGPESARRARTANGVPEWQGHRPACQVWTILPPRRPSAQRAAQTANRSNTAQQTARIVGQPATEV</sequence>
<name>A0A1H5PLV0_9ACTN</name>
<reference evidence="3" key="1">
    <citation type="submission" date="2016-10" db="EMBL/GenBank/DDBJ databases">
        <authorList>
            <person name="Varghese N."/>
            <person name="Submissions S."/>
        </authorList>
    </citation>
    <scope>NUCLEOTIDE SEQUENCE [LARGE SCALE GENOMIC DNA]</scope>
    <source>
        <strain evidence="3">DSM 45237</strain>
    </source>
</reference>